<organism evidence="3 4">
    <name type="scientific">Adineta steineri</name>
    <dbReference type="NCBI Taxonomy" id="433720"/>
    <lineage>
        <taxon>Eukaryota</taxon>
        <taxon>Metazoa</taxon>
        <taxon>Spiralia</taxon>
        <taxon>Gnathifera</taxon>
        <taxon>Rotifera</taxon>
        <taxon>Eurotatoria</taxon>
        <taxon>Bdelloidea</taxon>
        <taxon>Adinetida</taxon>
        <taxon>Adinetidae</taxon>
        <taxon>Adineta</taxon>
    </lineage>
</organism>
<comment type="caution">
    <text evidence="3">The sequence shown here is derived from an EMBL/GenBank/DDBJ whole genome shotgun (WGS) entry which is preliminary data.</text>
</comment>
<evidence type="ECO:0000313" key="3">
    <source>
        <dbReference type="EMBL" id="CAF4050960.1"/>
    </source>
</evidence>
<dbReference type="InterPro" id="IPR050357">
    <property type="entry name" value="Arrestin_domain-protein"/>
</dbReference>
<dbReference type="InterPro" id="IPR011022">
    <property type="entry name" value="Arrestin_C-like"/>
</dbReference>
<dbReference type="InterPro" id="IPR014752">
    <property type="entry name" value="Arrestin-like_C"/>
</dbReference>
<dbReference type="InterPro" id="IPR011021">
    <property type="entry name" value="Arrestin-like_N"/>
</dbReference>
<dbReference type="PANTHER" id="PTHR11188:SF17">
    <property type="entry name" value="FI21816P1"/>
    <property type="match status" value="1"/>
</dbReference>
<dbReference type="Gene3D" id="2.60.40.640">
    <property type="match status" value="2"/>
</dbReference>
<dbReference type="SMART" id="SM01017">
    <property type="entry name" value="Arrestin_C"/>
    <property type="match status" value="1"/>
</dbReference>
<dbReference type="GO" id="GO:0005737">
    <property type="term" value="C:cytoplasm"/>
    <property type="evidence" value="ECO:0007669"/>
    <property type="project" value="TreeGrafter"/>
</dbReference>
<dbReference type="AlphaFoldDB" id="A0A819SEI5"/>
<feature type="domain" description="Arrestin C-terminal-like" evidence="2">
    <location>
        <begin position="534"/>
        <end position="669"/>
    </location>
</feature>
<evidence type="ECO:0000313" key="4">
    <source>
        <dbReference type="Proteomes" id="UP000663868"/>
    </source>
</evidence>
<gene>
    <name evidence="3" type="ORF">KXQ929_LOCUS31531</name>
</gene>
<evidence type="ECO:0000256" key="1">
    <source>
        <dbReference type="ARBA" id="ARBA00005298"/>
    </source>
</evidence>
<evidence type="ECO:0000259" key="2">
    <source>
        <dbReference type="SMART" id="SM01017"/>
    </source>
</evidence>
<dbReference type="Pfam" id="PF00339">
    <property type="entry name" value="Arrestin_N"/>
    <property type="match status" value="1"/>
</dbReference>
<dbReference type="GO" id="GO:0015031">
    <property type="term" value="P:protein transport"/>
    <property type="evidence" value="ECO:0007669"/>
    <property type="project" value="TreeGrafter"/>
</dbReference>
<dbReference type="SUPFAM" id="SSF81296">
    <property type="entry name" value="E set domains"/>
    <property type="match status" value="2"/>
</dbReference>
<dbReference type="Pfam" id="PF02752">
    <property type="entry name" value="Arrestin_C"/>
    <property type="match status" value="1"/>
</dbReference>
<proteinExistence type="inferred from homology"/>
<dbReference type="Proteomes" id="UP000663868">
    <property type="component" value="Unassembled WGS sequence"/>
</dbReference>
<sequence length="671" mass="77142">MTCSDEHDRLLSEKIDDEVLRLLKVRDIEDLIVKYDRFARDHSDIVRRLRQSFVDRVINHFLNRALGSAIGANEISSTCNLIEEYCCKHETDLHVIFDYFHSDIATVVMNRGTQPTDVSIIIEPGEVIYRTKSFNMILSDLTQYTVVECLGQHAPLAPITLHGTARSVSYIPHDATHFCWVYPPIELSELCEKIKQTIDKKVAMGDLSCTFLAFGGFVYFRINKCNNYTMLQANALVKADNGLDVTVSSLIDLGIKYYCFINPNEELCSSIEGQSDWAPARNGGFVYLYGSPGNPHPLDRYFSIADAPITEQISTQVMPFSLIRNPHITVEGSSSSLPPPSSNIDKDRFNCSICLDQTIQCILIPSNGGLESNIICRFSEQNQTVFWTGNFVTGNIEFNHSGNKKMKLKRIDVELIGRLAYKNIFADNTYKSTRNTRHLIFFSQRLNLNFSNAKSDFLLPRGNHKWPFRFFLNDSLPPTLKKRQYLDSFIYYFIQITFVRREWYKRNIKKIIPIVVRYMSSPVDEMKVEAQEKNRKDVHLHVILHKSTIAVGNNVSFDIEIQNPKEVLINRISVTLAQYLKLGPAVHRRVDILNETLKTINHFQNSHLHKNFHFFIPHAIPPTFSFHYPMKSKEQPIIVNYELHFEAHLSGFSTNIRLKLPLIITDHPQNN</sequence>
<dbReference type="EMBL" id="CAJOBB010003635">
    <property type="protein sequence ID" value="CAF4050960.1"/>
    <property type="molecule type" value="Genomic_DNA"/>
</dbReference>
<dbReference type="PANTHER" id="PTHR11188">
    <property type="entry name" value="ARRESTIN DOMAIN CONTAINING PROTEIN"/>
    <property type="match status" value="1"/>
</dbReference>
<dbReference type="InterPro" id="IPR014756">
    <property type="entry name" value="Ig_E-set"/>
</dbReference>
<reference evidence="3" key="1">
    <citation type="submission" date="2021-02" db="EMBL/GenBank/DDBJ databases">
        <authorList>
            <person name="Nowell W R."/>
        </authorList>
    </citation>
    <scope>NUCLEOTIDE SEQUENCE</scope>
</reference>
<comment type="similarity">
    <text evidence="1">Belongs to the arrestin family.</text>
</comment>
<accession>A0A819SEI5</accession>
<protein>
    <recommendedName>
        <fullName evidence="2">Arrestin C-terminal-like domain-containing protein</fullName>
    </recommendedName>
</protein>
<name>A0A819SEI5_9BILA</name>